<feature type="signal peptide" evidence="3">
    <location>
        <begin position="1"/>
        <end position="19"/>
    </location>
</feature>
<dbReference type="PANTHER" id="PTHR15427">
    <property type="entry name" value="EMILIN ELASTIN MICROFIBRIL INTERFACE-LOCATED PROTEIN ELASTIN MICROFIBRIL INTERFACER"/>
    <property type="match status" value="1"/>
</dbReference>
<comment type="subcellular location">
    <subcellularLocation>
        <location evidence="1">Secreted</location>
    </subcellularLocation>
</comment>
<dbReference type="Pfam" id="PF00386">
    <property type="entry name" value="C1q"/>
    <property type="match status" value="1"/>
</dbReference>
<dbReference type="SUPFAM" id="SSF49842">
    <property type="entry name" value="TNF-like"/>
    <property type="match status" value="1"/>
</dbReference>
<evidence type="ECO:0000259" key="4">
    <source>
        <dbReference type="PROSITE" id="PS50871"/>
    </source>
</evidence>
<reference evidence="5 6" key="1">
    <citation type="submission" date="2020-06" db="EMBL/GenBank/DDBJ databases">
        <authorList>
            <person name="Li R."/>
            <person name="Bekaert M."/>
        </authorList>
    </citation>
    <scope>NUCLEOTIDE SEQUENCE [LARGE SCALE GENOMIC DNA]</scope>
    <source>
        <strain evidence="6">wild</strain>
    </source>
</reference>
<feature type="chain" id="PRO_5026953386" evidence="3">
    <location>
        <begin position="20"/>
        <end position="173"/>
    </location>
</feature>
<dbReference type="Gene3D" id="2.60.120.40">
    <property type="match status" value="1"/>
</dbReference>
<evidence type="ECO:0000313" key="6">
    <source>
        <dbReference type="Proteomes" id="UP000507470"/>
    </source>
</evidence>
<proteinExistence type="predicted"/>
<feature type="domain" description="C1q" evidence="4">
    <location>
        <begin position="55"/>
        <end position="173"/>
    </location>
</feature>
<name>A0A6J8B8P6_MYTCO</name>
<keyword evidence="2" id="KW-0964">Secreted</keyword>
<dbReference type="InterPro" id="IPR008983">
    <property type="entry name" value="Tumour_necrosis_fac-like_dom"/>
</dbReference>
<keyword evidence="6" id="KW-1185">Reference proteome</keyword>
<evidence type="ECO:0000313" key="5">
    <source>
        <dbReference type="EMBL" id="CAC5380328.1"/>
    </source>
</evidence>
<organism evidence="5 6">
    <name type="scientific">Mytilus coruscus</name>
    <name type="common">Sea mussel</name>
    <dbReference type="NCBI Taxonomy" id="42192"/>
    <lineage>
        <taxon>Eukaryota</taxon>
        <taxon>Metazoa</taxon>
        <taxon>Spiralia</taxon>
        <taxon>Lophotrochozoa</taxon>
        <taxon>Mollusca</taxon>
        <taxon>Bivalvia</taxon>
        <taxon>Autobranchia</taxon>
        <taxon>Pteriomorphia</taxon>
        <taxon>Mytilida</taxon>
        <taxon>Mytiloidea</taxon>
        <taxon>Mytilidae</taxon>
        <taxon>Mytilinae</taxon>
        <taxon>Mytilus</taxon>
    </lineage>
</organism>
<evidence type="ECO:0000256" key="2">
    <source>
        <dbReference type="ARBA" id="ARBA00022525"/>
    </source>
</evidence>
<protein>
    <submittedName>
        <fullName evidence="5">C1QL</fullName>
    </submittedName>
</protein>
<evidence type="ECO:0000256" key="3">
    <source>
        <dbReference type="SAM" id="SignalP"/>
    </source>
</evidence>
<dbReference type="PROSITE" id="PS50871">
    <property type="entry name" value="C1Q"/>
    <property type="match status" value="1"/>
</dbReference>
<dbReference type="AlphaFoldDB" id="A0A6J8B8P6"/>
<dbReference type="Proteomes" id="UP000507470">
    <property type="component" value="Unassembled WGS sequence"/>
</dbReference>
<gene>
    <name evidence="5" type="ORF">MCOR_16298</name>
</gene>
<dbReference type="GO" id="GO:0005581">
    <property type="term" value="C:collagen trimer"/>
    <property type="evidence" value="ECO:0007669"/>
    <property type="project" value="UniProtKB-KW"/>
</dbReference>
<dbReference type="EMBL" id="CACVKT020002882">
    <property type="protein sequence ID" value="CAC5380328.1"/>
    <property type="molecule type" value="Genomic_DNA"/>
</dbReference>
<dbReference type="InterPro" id="IPR001073">
    <property type="entry name" value="C1q_dom"/>
</dbReference>
<keyword evidence="3" id="KW-0732">Signal</keyword>
<dbReference type="OrthoDB" id="6154955at2759"/>
<dbReference type="InterPro" id="IPR050392">
    <property type="entry name" value="Collagen/C1q_domain"/>
</dbReference>
<evidence type="ECO:0000256" key="1">
    <source>
        <dbReference type="ARBA" id="ARBA00004613"/>
    </source>
</evidence>
<dbReference type="PANTHER" id="PTHR15427:SF33">
    <property type="entry name" value="COLLAGEN IV NC1 DOMAIN-CONTAINING PROTEIN"/>
    <property type="match status" value="1"/>
</dbReference>
<sequence>MKFGNAIVVAILTSILTSGGSFHQSCSRNASLMKSIQYQLKLVEANDEKCDCNHSPSSQSKFWKGWFFWYLFSGSLQNVGKDAIVVYNTVTTNLGGGYDKSTGVFTAPVEGLFFFAWTVLAIKGKNFYTHLNLNDILVAKTHAGAGIYTQMASSQSAVYRCRKMTKCLSEFIA</sequence>
<accession>A0A6J8B8P6</accession>